<reference evidence="1" key="1">
    <citation type="submission" date="2023-11" db="EMBL/GenBank/DDBJ databases">
        <title>Genome assemblies of two species of porcelain crab, Petrolisthes cinctipes and Petrolisthes manimaculis (Anomura: Porcellanidae).</title>
        <authorList>
            <person name="Angst P."/>
        </authorList>
    </citation>
    <scope>NUCLEOTIDE SEQUENCE</scope>
    <source>
        <strain evidence="1">PB745_02</strain>
        <tissue evidence="1">Gill</tissue>
    </source>
</reference>
<dbReference type="Proteomes" id="UP001292094">
    <property type="component" value="Unassembled WGS sequence"/>
</dbReference>
<keyword evidence="2" id="KW-1185">Reference proteome</keyword>
<proteinExistence type="predicted"/>
<evidence type="ECO:0000313" key="2">
    <source>
        <dbReference type="Proteomes" id="UP001292094"/>
    </source>
</evidence>
<gene>
    <name evidence="1" type="ORF">Pmani_016997</name>
</gene>
<accession>A0AAE1PN12</accession>
<evidence type="ECO:0000313" key="1">
    <source>
        <dbReference type="EMBL" id="KAK4311446.1"/>
    </source>
</evidence>
<dbReference type="AlphaFoldDB" id="A0AAE1PN12"/>
<sequence length="17" mass="2030">METSRRRQQRATCRHGG</sequence>
<name>A0AAE1PN12_9EUCA</name>
<protein>
    <submittedName>
        <fullName evidence="1">Uncharacterized protein</fullName>
    </submittedName>
</protein>
<organism evidence="1 2">
    <name type="scientific">Petrolisthes manimaculis</name>
    <dbReference type="NCBI Taxonomy" id="1843537"/>
    <lineage>
        <taxon>Eukaryota</taxon>
        <taxon>Metazoa</taxon>
        <taxon>Ecdysozoa</taxon>
        <taxon>Arthropoda</taxon>
        <taxon>Crustacea</taxon>
        <taxon>Multicrustacea</taxon>
        <taxon>Malacostraca</taxon>
        <taxon>Eumalacostraca</taxon>
        <taxon>Eucarida</taxon>
        <taxon>Decapoda</taxon>
        <taxon>Pleocyemata</taxon>
        <taxon>Anomura</taxon>
        <taxon>Galatheoidea</taxon>
        <taxon>Porcellanidae</taxon>
        <taxon>Petrolisthes</taxon>
    </lineage>
</organism>
<comment type="caution">
    <text evidence="1">The sequence shown here is derived from an EMBL/GenBank/DDBJ whole genome shotgun (WGS) entry which is preliminary data.</text>
</comment>
<dbReference type="EMBL" id="JAWZYT010001507">
    <property type="protein sequence ID" value="KAK4311446.1"/>
    <property type="molecule type" value="Genomic_DNA"/>
</dbReference>